<dbReference type="PANTHER" id="PTHR43355">
    <property type="entry name" value="FLAVIN REDUCTASE (NADPH)"/>
    <property type="match status" value="1"/>
</dbReference>
<comment type="caution">
    <text evidence="2">The sequence shown here is derived from an EMBL/GenBank/DDBJ whole genome shotgun (WGS) entry which is preliminary data.</text>
</comment>
<sequence length="214" mass="22424">MKTVLLGATGMVGSRIATEALARGHQVTALTRSGLAPEEGNPNLTAVAADAADPARLAELAAGHDAVAAALVPPRDGTDPREPFTALYDDVLRGVRQAGVRRLVIVGGAGSLLVGPGRMLVDTPDFPEAHRGEALAHHDLLARLRGVDDLEWTYISPAAEIAPGERTGRYRLGGDRLLTDAEGRSAVSAEDYAIAFVDELESAAHIRERISVVG</sequence>
<dbReference type="GO" id="GO:0016646">
    <property type="term" value="F:oxidoreductase activity, acting on the CH-NH group of donors, NAD or NADP as acceptor"/>
    <property type="evidence" value="ECO:0007669"/>
    <property type="project" value="TreeGrafter"/>
</dbReference>
<dbReference type="InterPro" id="IPR036291">
    <property type="entry name" value="NAD(P)-bd_dom_sf"/>
</dbReference>
<gene>
    <name evidence="2" type="ORF">G5C65_29375</name>
</gene>
<organism evidence="2 3">
    <name type="scientific">Streptomyces boncukensis</name>
    <dbReference type="NCBI Taxonomy" id="2711219"/>
    <lineage>
        <taxon>Bacteria</taxon>
        <taxon>Bacillati</taxon>
        <taxon>Actinomycetota</taxon>
        <taxon>Actinomycetes</taxon>
        <taxon>Kitasatosporales</taxon>
        <taxon>Streptomycetaceae</taxon>
        <taxon>Streptomyces</taxon>
    </lineage>
</organism>
<dbReference type="EMBL" id="JAAKZZ010000451">
    <property type="protein sequence ID" value="NGO72391.1"/>
    <property type="molecule type" value="Genomic_DNA"/>
</dbReference>
<dbReference type="InterPro" id="IPR016040">
    <property type="entry name" value="NAD(P)-bd_dom"/>
</dbReference>
<dbReference type="InterPro" id="IPR051606">
    <property type="entry name" value="Polyketide_Oxido-like"/>
</dbReference>
<name>A0A6G4X6U4_9ACTN</name>
<dbReference type="Proteomes" id="UP000477722">
    <property type="component" value="Unassembled WGS sequence"/>
</dbReference>
<keyword evidence="3" id="KW-1185">Reference proteome</keyword>
<protein>
    <submittedName>
        <fullName evidence="2">NAD(P)H-binding protein</fullName>
    </submittedName>
</protein>
<dbReference type="Pfam" id="PF13460">
    <property type="entry name" value="NAD_binding_10"/>
    <property type="match status" value="1"/>
</dbReference>
<dbReference type="SUPFAM" id="SSF51735">
    <property type="entry name" value="NAD(P)-binding Rossmann-fold domains"/>
    <property type="match status" value="1"/>
</dbReference>
<dbReference type="PANTHER" id="PTHR43355:SF2">
    <property type="entry name" value="FLAVIN REDUCTASE (NADPH)"/>
    <property type="match status" value="1"/>
</dbReference>
<evidence type="ECO:0000313" key="2">
    <source>
        <dbReference type="EMBL" id="NGO72391.1"/>
    </source>
</evidence>
<evidence type="ECO:0000313" key="3">
    <source>
        <dbReference type="Proteomes" id="UP000477722"/>
    </source>
</evidence>
<proteinExistence type="predicted"/>
<evidence type="ECO:0000259" key="1">
    <source>
        <dbReference type="Pfam" id="PF13460"/>
    </source>
</evidence>
<reference evidence="2 3" key="1">
    <citation type="submission" date="2020-02" db="EMBL/GenBank/DDBJ databases">
        <title>Whole-genome analyses of novel actinobacteria.</title>
        <authorList>
            <person name="Sahin N."/>
            <person name="Tatar D."/>
        </authorList>
    </citation>
    <scope>NUCLEOTIDE SEQUENCE [LARGE SCALE GENOMIC DNA]</scope>
    <source>
        <strain evidence="2 3">SB3404</strain>
    </source>
</reference>
<dbReference type="AlphaFoldDB" id="A0A6G4X6U4"/>
<dbReference type="RefSeq" id="WP_165302081.1">
    <property type="nucleotide sequence ID" value="NZ_JAAKZZ010000451.1"/>
</dbReference>
<dbReference type="Gene3D" id="3.40.50.720">
    <property type="entry name" value="NAD(P)-binding Rossmann-like Domain"/>
    <property type="match status" value="1"/>
</dbReference>
<accession>A0A6G4X6U4</accession>
<feature type="domain" description="NAD(P)-binding" evidence="1">
    <location>
        <begin position="7"/>
        <end position="200"/>
    </location>
</feature>